<dbReference type="OrthoDB" id="10560216at2759"/>
<sequence length="153" mass="17068">MTRTSRFLTYMPSLDSSDSPSPVYLPSWARELALARSSSASCAAFTFSGRPPQVLRQETCHGLALWFMAFRFRVASTSDCPPERNCEKHHAAAAEEFVFTMIPGTAGGMRRRRRLRVYSATFSGVARSLHSAPGVTMLGLRRMPSKSTLFWAR</sequence>
<evidence type="ECO:0000313" key="1">
    <source>
        <dbReference type="EMBL" id="CAA7403712.1"/>
    </source>
</evidence>
<evidence type="ECO:0000313" key="2">
    <source>
        <dbReference type="Proteomes" id="UP000663760"/>
    </source>
</evidence>
<keyword evidence="2" id="KW-1185">Reference proteome</keyword>
<name>A0A7I8L1T6_SPIIN</name>
<dbReference type="AlphaFoldDB" id="A0A7I8L1T6"/>
<proteinExistence type="predicted"/>
<dbReference type="EMBL" id="LR746273">
    <property type="protein sequence ID" value="CAA7403712.1"/>
    <property type="molecule type" value="Genomic_DNA"/>
</dbReference>
<dbReference type="Proteomes" id="UP000663760">
    <property type="component" value="Chromosome 10"/>
</dbReference>
<protein>
    <submittedName>
        <fullName evidence="1">Uncharacterized protein</fullName>
    </submittedName>
</protein>
<gene>
    <name evidence="1" type="ORF">SI8410_10014390</name>
</gene>
<accession>A0A7I8L1T6</accession>
<reference evidence="1" key="1">
    <citation type="submission" date="2020-02" db="EMBL/GenBank/DDBJ databases">
        <authorList>
            <person name="Scholz U."/>
            <person name="Mascher M."/>
            <person name="Fiebig A."/>
        </authorList>
    </citation>
    <scope>NUCLEOTIDE SEQUENCE</scope>
</reference>
<organism evidence="1 2">
    <name type="scientific">Spirodela intermedia</name>
    <name type="common">Intermediate duckweed</name>
    <dbReference type="NCBI Taxonomy" id="51605"/>
    <lineage>
        <taxon>Eukaryota</taxon>
        <taxon>Viridiplantae</taxon>
        <taxon>Streptophyta</taxon>
        <taxon>Embryophyta</taxon>
        <taxon>Tracheophyta</taxon>
        <taxon>Spermatophyta</taxon>
        <taxon>Magnoliopsida</taxon>
        <taxon>Liliopsida</taxon>
        <taxon>Araceae</taxon>
        <taxon>Lemnoideae</taxon>
        <taxon>Spirodela</taxon>
    </lineage>
</organism>